<reference evidence="4" key="1">
    <citation type="journal article" date="2019" name="Int. J. Syst. Evol. Microbiol.">
        <title>The Global Catalogue of Microorganisms (GCM) 10K type strain sequencing project: providing services to taxonomists for standard genome sequencing and annotation.</title>
        <authorList>
            <consortium name="The Broad Institute Genomics Platform"/>
            <consortium name="The Broad Institute Genome Sequencing Center for Infectious Disease"/>
            <person name="Wu L."/>
            <person name="Ma J."/>
        </authorList>
    </citation>
    <scope>NUCLEOTIDE SEQUENCE [LARGE SCALE GENOMIC DNA]</scope>
    <source>
        <strain evidence="4">CCUG 30340</strain>
    </source>
</reference>
<dbReference type="EMBL" id="JBHSHD010000007">
    <property type="protein sequence ID" value="MFC4820334.1"/>
    <property type="molecule type" value="Genomic_DNA"/>
</dbReference>
<protein>
    <submittedName>
        <fullName evidence="3">Heavy-metal-associated domain-containing protein</fullName>
    </submittedName>
</protein>
<evidence type="ECO:0000256" key="1">
    <source>
        <dbReference type="SAM" id="SignalP"/>
    </source>
</evidence>
<dbReference type="PROSITE" id="PS50846">
    <property type="entry name" value="HMA_2"/>
    <property type="match status" value="1"/>
</dbReference>
<keyword evidence="1" id="KW-0732">Signal</keyword>
<organism evidence="3 4">
    <name type="scientific">Dokdonella ginsengisoli</name>
    <dbReference type="NCBI Taxonomy" id="363846"/>
    <lineage>
        <taxon>Bacteria</taxon>
        <taxon>Pseudomonadati</taxon>
        <taxon>Pseudomonadota</taxon>
        <taxon>Gammaproteobacteria</taxon>
        <taxon>Lysobacterales</taxon>
        <taxon>Rhodanobacteraceae</taxon>
        <taxon>Dokdonella</taxon>
    </lineage>
</organism>
<dbReference type="InterPro" id="IPR036163">
    <property type="entry name" value="HMA_dom_sf"/>
</dbReference>
<comment type="caution">
    <text evidence="3">The sequence shown here is derived from an EMBL/GenBank/DDBJ whole genome shotgun (WGS) entry which is preliminary data.</text>
</comment>
<feature type="domain" description="HMA" evidence="2">
    <location>
        <begin position="22"/>
        <end position="89"/>
    </location>
</feature>
<dbReference type="CDD" id="cd00371">
    <property type="entry name" value="HMA"/>
    <property type="match status" value="1"/>
</dbReference>
<dbReference type="RefSeq" id="WP_380020177.1">
    <property type="nucleotide sequence ID" value="NZ_JBHSHD010000007.1"/>
</dbReference>
<dbReference type="InterPro" id="IPR006121">
    <property type="entry name" value="HMA_dom"/>
</dbReference>
<feature type="signal peptide" evidence="1">
    <location>
        <begin position="1"/>
        <end position="21"/>
    </location>
</feature>
<evidence type="ECO:0000259" key="2">
    <source>
        <dbReference type="PROSITE" id="PS50846"/>
    </source>
</evidence>
<sequence length="110" mass="11884">MKKIMQGLGIGVLLAAANVQAATIEMDVNGLVCAFCAQGIEKKLRAFEATDDLVVSLERRLVAVSTRPGQDIGDDVLRTALTDAGYTVKAIRRSDEPLSAVRDRLKEPEK</sequence>
<proteinExistence type="predicted"/>
<feature type="chain" id="PRO_5046910570" evidence="1">
    <location>
        <begin position="22"/>
        <end position="110"/>
    </location>
</feature>
<keyword evidence="4" id="KW-1185">Reference proteome</keyword>
<accession>A0ABV9QUQ8</accession>
<evidence type="ECO:0000313" key="3">
    <source>
        <dbReference type="EMBL" id="MFC4820334.1"/>
    </source>
</evidence>
<gene>
    <name evidence="3" type="ORF">ACFO6Q_08360</name>
</gene>
<name>A0ABV9QUQ8_9GAMM</name>
<evidence type="ECO:0000313" key="4">
    <source>
        <dbReference type="Proteomes" id="UP001595886"/>
    </source>
</evidence>
<dbReference type="Gene3D" id="3.30.70.100">
    <property type="match status" value="1"/>
</dbReference>
<dbReference type="Proteomes" id="UP001595886">
    <property type="component" value="Unassembled WGS sequence"/>
</dbReference>
<dbReference type="SUPFAM" id="SSF55008">
    <property type="entry name" value="HMA, heavy metal-associated domain"/>
    <property type="match status" value="1"/>
</dbReference>